<sequence length="61" mass="6611">MMGGLIACVVWIGMILGIASIALGFGEGARGNGRYNWSKVINKKLCGGVFIVIVCAYWLYR</sequence>
<name>A0AAP5H7F2_PAEAM</name>
<dbReference type="Proteomes" id="UP001254832">
    <property type="component" value="Unassembled WGS sequence"/>
</dbReference>
<organism evidence="2 3">
    <name type="scientific">Paenibacillus amylolyticus</name>
    <dbReference type="NCBI Taxonomy" id="1451"/>
    <lineage>
        <taxon>Bacteria</taxon>
        <taxon>Bacillati</taxon>
        <taxon>Bacillota</taxon>
        <taxon>Bacilli</taxon>
        <taxon>Bacillales</taxon>
        <taxon>Paenibacillaceae</taxon>
        <taxon>Paenibacillus</taxon>
    </lineage>
</organism>
<accession>A0AAP5H7F2</accession>
<evidence type="ECO:0000313" key="2">
    <source>
        <dbReference type="EMBL" id="MDR6726148.1"/>
    </source>
</evidence>
<keyword evidence="1" id="KW-1133">Transmembrane helix</keyword>
<protein>
    <submittedName>
        <fullName evidence="2">Uncharacterized protein</fullName>
    </submittedName>
</protein>
<keyword evidence="1" id="KW-0812">Transmembrane</keyword>
<evidence type="ECO:0000256" key="1">
    <source>
        <dbReference type="SAM" id="Phobius"/>
    </source>
</evidence>
<gene>
    <name evidence="2" type="ORF">J2W91_004654</name>
</gene>
<keyword evidence="1" id="KW-0472">Membrane</keyword>
<dbReference type="AlphaFoldDB" id="A0AAP5H7F2"/>
<comment type="caution">
    <text evidence="2">The sequence shown here is derived from an EMBL/GenBank/DDBJ whole genome shotgun (WGS) entry which is preliminary data.</text>
</comment>
<proteinExistence type="predicted"/>
<dbReference type="EMBL" id="JAVDTR010000015">
    <property type="protein sequence ID" value="MDR6726148.1"/>
    <property type="molecule type" value="Genomic_DNA"/>
</dbReference>
<reference evidence="2" key="1">
    <citation type="submission" date="2023-07" db="EMBL/GenBank/DDBJ databases">
        <title>Sorghum-associated microbial communities from plants grown in Nebraska, USA.</title>
        <authorList>
            <person name="Schachtman D."/>
        </authorList>
    </citation>
    <scope>NUCLEOTIDE SEQUENCE</scope>
    <source>
        <strain evidence="2">BE80</strain>
    </source>
</reference>
<feature type="transmembrane region" description="Helical" evidence="1">
    <location>
        <begin position="40"/>
        <end position="60"/>
    </location>
</feature>
<evidence type="ECO:0000313" key="3">
    <source>
        <dbReference type="Proteomes" id="UP001254832"/>
    </source>
</evidence>